<name>A0A7M5X915_9CNID</name>
<feature type="compositionally biased region" description="Pro residues" evidence="1">
    <location>
        <begin position="92"/>
        <end position="128"/>
    </location>
</feature>
<dbReference type="AlphaFoldDB" id="A0A7M5X915"/>
<evidence type="ECO:0000256" key="1">
    <source>
        <dbReference type="SAM" id="MobiDB-lite"/>
    </source>
</evidence>
<feature type="compositionally biased region" description="Basic residues" evidence="1">
    <location>
        <begin position="143"/>
        <end position="156"/>
    </location>
</feature>
<evidence type="ECO:0000313" key="2">
    <source>
        <dbReference type="EnsemblMetazoa" id="CLYHEMP019423.1"/>
    </source>
</evidence>
<reference evidence="2" key="1">
    <citation type="submission" date="2021-01" db="UniProtKB">
        <authorList>
            <consortium name="EnsemblMetazoa"/>
        </authorList>
    </citation>
    <scope>IDENTIFICATION</scope>
</reference>
<evidence type="ECO:0000313" key="3">
    <source>
        <dbReference type="Proteomes" id="UP000594262"/>
    </source>
</evidence>
<accession>A0A7M5X915</accession>
<feature type="compositionally biased region" description="Low complexity" evidence="1">
    <location>
        <begin position="63"/>
        <end position="91"/>
    </location>
</feature>
<feature type="region of interest" description="Disordered" evidence="1">
    <location>
        <begin position="261"/>
        <end position="283"/>
    </location>
</feature>
<feature type="region of interest" description="Disordered" evidence="1">
    <location>
        <begin position="63"/>
        <end position="190"/>
    </location>
</feature>
<feature type="compositionally biased region" description="Low complexity" evidence="1">
    <location>
        <begin position="261"/>
        <end position="272"/>
    </location>
</feature>
<dbReference type="EnsemblMetazoa" id="CLYHEMT019423.1">
    <property type="protein sequence ID" value="CLYHEMP019423.1"/>
    <property type="gene ID" value="CLYHEMG019423"/>
</dbReference>
<sequence length="327" mass="37965">MLQVNTVIGLVMSNVRTEFAQQNAQELQHLLKLRNQQLLPLLQPKLLPLQRLLPPLLKHQPLQQRQLPPQQQPKRQPQQQPKRQPQQQPKRQPQPQPKRQPQPQPKRQPQPQPKRQPQPQPKRQPQPQPKRRPQPKPRDRQPQPKRRPQPQPKRRPQPQPKRQPQPQPKRQPQQQPKRQPQPLQLLQPPLQLPPLQPPLIHFVLENLNETFSLEVATNILLVSMVKKEWSIAGGSSMTQPSRNVLIHVVFCVKMANSSRQQLQLQQRQRPPLSLVPPSPQLGPRPPKVFAQRAVNITFAMQKIAANLSIVKAPDQRSRHVLVSLFSM</sequence>
<organism evidence="2 3">
    <name type="scientific">Clytia hemisphaerica</name>
    <dbReference type="NCBI Taxonomy" id="252671"/>
    <lineage>
        <taxon>Eukaryota</taxon>
        <taxon>Metazoa</taxon>
        <taxon>Cnidaria</taxon>
        <taxon>Hydrozoa</taxon>
        <taxon>Hydroidolina</taxon>
        <taxon>Leptothecata</taxon>
        <taxon>Obeliida</taxon>
        <taxon>Clytiidae</taxon>
        <taxon>Clytia</taxon>
    </lineage>
</organism>
<feature type="compositionally biased region" description="Low complexity" evidence="1">
    <location>
        <begin position="170"/>
        <end position="189"/>
    </location>
</feature>
<dbReference type="Proteomes" id="UP000594262">
    <property type="component" value="Unplaced"/>
</dbReference>
<feature type="compositionally biased region" description="Pro residues" evidence="1">
    <location>
        <begin position="273"/>
        <end position="283"/>
    </location>
</feature>
<keyword evidence="3" id="KW-1185">Reference proteome</keyword>
<feature type="compositionally biased region" description="Pro residues" evidence="1">
    <location>
        <begin position="157"/>
        <end position="169"/>
    </location>
</feature>
<protein>
    <submittedName>
        <fullName evidence="2">Uncharacterized protein</fullName>
    </submittedName>
</protein>
<proteinExistence type="predicted"/>